<dbReference type="RefSeq" id="WP_147757579.1">
    <property type="nucleotide sequence ID" value="NZ_SAXT01000001.1"/>
</dbReference>
<dbReference type="InterPro" id="IPR038165">
    <property type="entry name" value="FlgT_C_sf"/>
</dbReference>
<organism evidence="1 2">
    <name type="scientific">Brachyspira aalborgi</name>
    <dbReference type="NCBI Taxonomy" id="29522"/>
    <lineage>
        <taxon>Bacteria</taxon>
        <taxon>Pseudomonadati</taxon>
        <taxon>Spirochaetota</taxon>
        <taxon>Spirochaetia</taxon>
        <taxon>Brachyspirales</taxon>
        <taxon>Brachyspiraceae</taxon>
        <taxon>Brachyspira</taxon>
    </lineage>
</organism>
<protein>
    <submittedName>
        <fullName evidence="1">Uncharacterized protein</fullName>
    </submittedName>
</protein>
<dbReference type="EMBL" id="SAXT01000001">
    <property type="protein sequence ID" value="TXJ13407.1"/>
    <property type="molecule type" value="Genomic_DNA"/>
</dbReference>
<dbReference type="AlphaFoldDB" id="A0A5C8CK47"/>
<dbReference type="Proteomes" id="UP000325116">
    <property type="component" value="Unassembled WGS sequence"/>
</dbReference>
<comment type="caution">
    <text evidence="1">The sequence shown here is derived from an EMBL/GenBank/DDBJ whole genome shotgun (WGS) entry which is preliminary data.</text>
</comment>
<accession>A0A5C8CK47</accession>
<sequence length="343" mass="39771">MFMIKFRFILFFILLTLFFGVNLHSITMTILPFKSANREWIEEYMVDDGMPRVLESSLINTHLFEVSDYDLLISYFASYDIVASYKIMQTNINVASKFTKETFNSDYLINGEVLDFTLKKGEKDTATVGFKVNLINIKTLEVLKTFTNSANYTLPGNSPVYKSEDALFYESALGRASILAFDKIVRDIVKYLKASSISGIITRVEDKKIYINLGKKDNIKKGDKFDIYELERVLELPNGDSNSSNSNTNVHTNSLNQKFVNKSNSPKNSVETNNRIEEYKHIRSNEKGDVWYTSEMLYRYRFYNIKEKFVASAEVVELYDNYAILQNKSDKKIEIMMRVRIKK</sequence>
<dbReference type="Gene3D" id="2.40.10.410">
    <property type="entry name" value="FlgT, C-terminal domain"/>
    <property type="match status" value="1"/>
</dbReference>
<evidence type="ECO:0000313" key="2">
    <source>
        <dbReference type="Proteomes" id="UP000325116"/>
    </source>
</evidence>
<reference evidence="1 2" key="1">
    <citation type="journal article" date="1992" name="Lakartidningen">
        <title>[Penicillin V and not amoxicillin is the first choice preparation in acute otitis].</title>
        <authorList>
            <person name="Kamme C."/>
            <person name="Lundgren K."/>
            <person name="Prellner K."/>
        </authorList>
    </citation>
    <scope>NUCLEOTIDE SEQUENCE [LARGE SCALE GENOMIC DNA]</scope>
    <source>
        <strain evidence="1 2">W1</strain>
    </source>
</reference>
<proteinExistence type="predicted"/>
<evidence type="ECO:0000313" key="1">
    <source>
        <dbReference type="EMBL" id="TXJ13407.1"/>
    </source>
</evidence>
<gene>
    <name evidence="1" type="ORF">EPJ80_01285</name>
</gene>
<name>A0A5C8CK47_9SPIR</name>